<name>A0A6A2YZ21_HIBSY</name>
<proteinExistence type="predicted"/>
<organism evidence="4 5">
    <name type="scientific">Hibiscus syriacus</name>
    <name type="common">Rose of Sharon</name>
    <dbReference type="NCBI Taxonomy" id="106335"/>
    <lineage>
        <taxon>Eukaryota</taxon>
        <taxon>Viridiplantae</taxon>
        <taxon>Streptophyta</taxon>
        <taxon>Embryophyta</taxon>
        <taxon>Tracheophyta</taxon>
        <taxon>Spermatophyta</taxon>
        <taxon>Magnoliopsida</taxon>
        <taxon>eudicotyledons</taxon>
        <taxon>Gunneridae</taxon>
        <taxon>Pentapetalae</taxon>
        <taxon>rosids</taxon>
        <taxon>malvids</taxon>
        <taxon>Malvales</taxon>
        <taxon>Malvaceae</taxon>
        <taxon>Malvoideae</taxon>
        <taxon>Hibiscus</taxon>
    </lineage>
</organism>
<dbReference type="InterPro" id="IPR015202">
    <property type="entry name" value="GO-like_E_set"/>
</dbReference>
<dbReference type="PANTHER" id="PTHR32208">
    <property type="entry name" value="SECRETED PROTEIN-RELATED"/>
    <property type="match status" value="1"/>
</dbReference>
<reference evidence="4" key="1">
    <citation type="submission" date="2019-09" db="EMBL/GenBank/DDBJ databases">
        <title>Draft genome information of white flower Hibiscus syriacus.</title>
        <authorList>
            <person name="Kim Y.-M."/>
        </authorList>
    </citation>
    <scope>NUCLEOTIDE SEQUENCE [LARGE SCALE GENOMIC DNA]</scope>
    <source>
        <strain evidence="4">YM2019G1</strain>
    </source>
</reference>
<feature type="domain" description="Galactose oxidase-like Early set" evidence="3">
    <location>
        <begin position="275"/>
        <end position="374"/>
    </location>
</feature>
<dbReference type="SUPFAM" id="SSF50965">
    <property type="entry name" value="Galactose oxidase, central domain"/>
    <property type="match status" value="1"/>
</dbReference>
<feature type="domain" description="Glyoxal oxidase N-terminal" evidence="2">
    <location>
        <begin position="142"/>
        <end position="266"/>
    </location>
</feature>
<dbReference type="EMBL" id="VEPZ02001248">
    <property type="protein sequence ID" value="KAE8684165.1"/>
    <property type="molecule type" value="Genomic_DNA"/>
</dbReference>
<dbReference type="InterPro" id="IPR037293">
    <property type="entry name" value="Gal_Oxidase_central_sf"/>
</dbReference>
<feature type="domain" description="Glyoxal oxidase N-terminal" evidence="2">
    <location>
        <begin position="1"/>
        <end position="122"/>
    </location>
</feature>
<dbReference type="Gene3D" id="2.130.10.80">
    <property type="entry name" value="Galactose oxidase/kelch, beta-propeller"/>
    <property type="match status" value="2"/>
</dbReference>
<dbReference type="InterPro" id="IPR014756">
    <property type="entry name" value="Ig_E-set"/>
</dbReference>
<evidence type="ECO:0000313" key="5">
    <source>
        <dbReference type="Proteomes" id="UP000436088"/>
    </source>
</evidence>
<comment type="caution">
    <text evidence="4">The sequence shown here is derived from an EMBL/GenBank/DDBJ whole genome shotgun (WGS) entry which is preliminary data.</text>
</comment>
<accession>A0A6A2YZ21</accession>
<dbReference type="InterPro" id="IPR009880">
    <property type="entry name" value="Glyoxal_oxidase_N"/>
</dbReference>
<dbReference type="Pfam" id="PF09118">
    <property type="entry name" value="GO-like_E_set"/>
    <property type="match status" value="1"/>
</dbReference>
<dbReference type="InterPro" id="IPR011043">
    <property type="entry name" value="Gal_Oxase/kelch_b-propeller"/>
</dbReference>
<dbReference type="Gene3D" id="2.60.40.10">
    <property type="entry name" value="Immunoglobulins"/>
    <property type="match status" value="1"/>
</dbReference>
<gene>
    <name evidence="4" type="ORF">F3Y22_tig00111151pilonHSYRG00170</name>
</gene>
<dbReference type="Pfam" id="PF07250">
    <property type="entry name" value="Glyoxal_oxid_N"/>
    <property type="match status" value="2"/>
</dbReference>
<dbReference type="AlphaFoldDB" id="A0A6A2YZ21"/>
<evidence type="ECO:0000259" key="2">
    <source>
        <dbReference type="Pfam" id="PF07250"/>
    </source>
</evidence>
<dbReference type="Proteomes" id="UP000436088">
    <property type="component" value="Unassembled WGS sequence"/>
</dbReference>
<protein>
    <submittedName>
        <fullName evidence="4">Pre-rRNA-processing protein TSR2</fullName>
    </submittedName>
</protein>
<dbReference type="PANTHER" id="PTHR32208:SF71">
    <property type="entry name" value="GLYOXAL OXIDASE-RELATED PROTEIN"/>
    <property type="match status" value="1"/>
</dbReference>
<evidence type="ECO:0000256" key="1">
    <source>
        <dbReference type="ARBA" id="ARBA00022729"/>
    </source>
</evidence>
<evidence type="ECO:0000259" key="3">
    <source>
        <dbReference type="Pfam" id="PF09118"/>
    </source>
</evidence>
<dbReference type="SUPFAM" id="SSF81296">
    <property type="entry name" value="E set domains"/>
    <property type="match status" value="1"/>
</dbReference>
<keyword evidence="1" id="KW-0732">Signal</keyword>
<dbReference type="InterPro" id="IPR013783">
    <property type="entry name" value="Ig-like_fold"/>
</dbReference>
<keyword evidence="5" id="KW-1185">Reference proteome</keyword>
<evidence type="ECO:0000313" key="4">
    <source>
        <dbReference type="EMBL" id="KAE8684165.1"/>
    </source>
</evidence>
<sequence length="821" mass="91267">MHMQLLHNDKVIIFDRTDFGPSNLSLPDGVCRFDSNDTVLQTDCTAHSILYDVKTNDFRPLVIQTDTWCSSGAVLPNGTLVQTGGYNDGDQNIRSFTPCNDGENCDWMEFPHSLIQRRWCTKSLIYRGHAGELHTCNINMWELKVFDPNPSWTMEDMPLARVMGDMILLPNGDVLIINGAESGTAGWELGRDPVTKPIIYRPSADVSDWSFAIMSPSTRPRMYHSSAILLSDGRILVSGSNPHVNYDFIDVEYPTDLSMESFSPPYLSPEYDQIRPRILSVDEKIGYGGKLFSPSFQLQVYLTANVLSVTIVAPSFATHSFSMNQRMVSLKIVGITSLSPSTYGLTVAGPSTAEIAPPGYYLLFVVHAHVPSQGIPTAGAAGDKQIDPVDSDTYPMVVEQQTGMEIGQNGEQGLFGMSGNVEDPVPSPDPARGVHSEVHDGRRSYADMVTGSNPDKHQARSIFESEDVPLQGGDVMVDRSGDYPIIKFSDRIHDTIDKNMSNFQLVVLDNNYYLVKLDNENDYNKRVCSLEFNQSNSFYGGGFSLKIFRLVCLEGKVLGSGVTRRFIFLQNRKEELEEKIKLEDHGNYGNSDSDDEELTIVRQESVKFKIEREERQCRRARTGQDSVYGGGSTTETQDFRRSFSIVDSRRIMREYQWSNFDSPRARLANMDLVLEKSKSLKQPKLAESFLKNARKKTGKAISKLIFLEALPARTADSPFLQHVLQVSAKVGNQLGVLQLMRNVSGSGVGYGQGRISTLGPPFRIALGLAYKGKKNDIKSPLFFSLHVHDADGTREARLALKEHATDLGTTQSVVVVDVAHS</sequence>
<dbReference type="CDD" id="cd02851">
    <property type="entry name" value="E_set_GO_C"/>
    <property type="match status" value="1"/>
</dbReference>